<organism evidence="6 7">
    <name type="scientific">Sinocyclocheilus rhinocerous</name>
    <dbReference type="NCBI Taxonomy" id="307959"/>
    <lineage>
        <taxon>Eukaryota</taxon>
        <taxon>Metazoa</taxon>
        <taxon>Chordata</taxon>
        <taxon>Craniata</taxon>
        <taxon>Vertebrata</taxon>
        <taxon>Euteleostomi</taxon>
        <taxon>Actinopterygii</taxon>
        <taxon>Neopterygii</taxon>
        <taxon>Teleostei</taxon>
        <taxon>Ostariophysi</taxon>
        <taxon>Cypriniformes</taxon>
        <taxon>Cyprinidae</taxon>
        <taxon>Cyprininae</taxon>
        <taxon>Sinocyclocheilus</taxon>
    </lineage>
</organism>
<keyword evidence="7" id="KW-1185">Reference proteome</keyword>
<evidence type="ECO:0000256" key="3">
    <source>
        <dbReference type="ARBA" id="ARBA00023027"/>
    </source>
</evidence>
<accession>A0A673JF72</accession>
<sequence length="411" mass="46250">MNVKHHHEAYPNFCRFHSPCFFNTMEVNRTGRTFLITGGGGYFGFRLACALLKTSSNVVLFDVRPPSQELPEGIAFMRADIRDYTQVEKAVRGVNCVFHIASYGMSGREQLDRKLIEEVNVQGTENILRACVAHGVPRLVYTSTYNVVFGGQEIKDGDESLPSLPLHLHPDHYSRTKSIAEMQVLKANGSPLNNSAGVLQTCALRPAGIYGPGEERHLPRIVSYIENGIFRFVYGDPDSLVEFVHVDNLVSAHMLAAEALTEKRQHRAAGQPYFISDGRPVNNFEFFRPLVEGLGYSFPTLRLPISLIYLFAFLTEMLHHVVGRIYNFQPLLTRTEVYKTGVTHYFSMRKAREELGYEPKLYDLEDVVQWFRGRGHGKKHSQSSIKKLILDVVLVVAFAAVALSCLPVVGQ</sequence>
<dbReference type="Ensembl" id="ENSSRHT00000053956.1">
    <property type="protein sequence ID" value="ENSSRHP00000052481.1"/>
    <property type="gene ID" value="ENSSRHG00000026414.1"/>
</dbReference>
<dbReference type="PANTHER" id="PTHR43245">
    <property type="entry name" value="BIFUNCTIONAL POLYMYXIN RESISTANCE PROTEIN ARNA"/>
    <property type="match status" value="1"/>
</dbReference>
<keyword evidence="4" id="KW-0812">Transmembrane</keyword>
<name>A0A673JF72_9TELE</name>
<evidence type="ECO:0000259" key="5">
    <source>
        <dbReference type="Pfam" id="PF01073"/>
    </source>
</evidence>
<dbReference type="RefSeq" id="XP_016373374.1">
    <property type="nucleotide sequence ID" value="XM_016517888.1"/>
</dbReference>
<reference evidence="6" key="2">
    <citation type="submission" date="2025-09" db="UniProtKB">
        <authorList>
            <consortium name="Ensembl"/>
        </authorList>
    </citation>
    <scope>IDENTIFICATION</scope>
</reference>
<dbReference type="InterPro" id="IPR050177">
    <property type="entry name" value="Lipid_A_modif_metabolic_enz"/>
</dbReference>
<dbReference type="GeneID" id="107712579"/>
<dbReference type="InterPro" id="IPR036291">
    <property type="entry name" value="NAD(P)-bd_dom_sf"/>
</dbReference>
<evidence type="ECO:0000256" key="1">
    <source>
        <dbReference type="ARBA" id="ARBA00009219"/>
    </source>
</evidence>
<dbReference type="PANTHER" id="PTHR43245:SF51">
    <property type="entry name" value="SHORT CHAIN DEHYDROGENASE_REDUCTASE FAMILY 42E, MEMBER 2"/>
    <property type="match status" value="1"/>
</dbReference>
<dbReference type="CDD" id="cd09812">
    <property type="entry name" value="3b-HSD_like_1_SDR_e"/>
    <property type="match status" value="1"/>
</dbReference>
<dbReference type="OrthoDB" id="2735536at2759"/>
<protein>
    <submittedName>
        <fullName evidence="6">Short-chain dehydrogenase/reductase family 42E member 1</fullName>
    </submittedName>
</protein>
<gene>
    <name evidence="6" type="primary">LOC107712579</name>
</gene>
<dbReference type="AlphaFoldDB" id="A0A673JF72"/>
<feature type="domain" description="3-beta hydroxysteroid dehydrogenase/isomerase" evidence="5">
    <location>
        <begin position="35"/>
        <end position="303"/>
    </location>
</feature>
<dbReference type="GO" id="GO:0016616">
    <property type="term" value="F:oxidoreductase activity, acting on the CH-OH group of donors, NAD or NADP as acceptor"/>
    <property type="evidence" value="ECO:0007669"/>
    <property type="project" value="InterPro"/>
</dbReference>
<dbReference type="InterPro" id="IPR002225">
    <property type="entry name" value="3Beta_OHSteriod_DH/Estase"/>
</dbReference>
<dbReference type="Pfam" id="PF01073">
    <property type="entry name" value="3Beta_HSD"/>
    <property type="match status" value="1"/>
</dbReference>
<dbReference type="GO" id="GO:0006694">
    <property type="term" value="P:steroid biosynthetic process"/>
    <property type="evidence" value="ECO:0007669"/>
    <property type="project" value="InterPro"/>
</dbReference>
<dbReference type="KEGG" id="srx:107712579"/>
<feature type="transmembrane region" description="Helical" evidence="4">
    <location>
        <begin position="388"/>
        <end position="409"/>
    </location>
</feature>
<keyword evidence="3" id="KW-0520">NAD</keyword>
<evidence type="ECO:0000256" key="4">
    <source>
        <dbReference type="SAM" id="Phobius"/>
    </source>
</evidence>
<keyword evidence="4" id="KW-1133">Transmembrane helix</keyword>
<keyword evidence="2" id="KW-0560">Oxidoreductase</keyword>
<keyword evidence="4" id="KW-0472">Membrane</keyword>
<proteinExistence type="inferred from homology"/>
<dbReference type="SUPFAM" id="SSF51735">
    <property type="entry name" value="NAD(P)-binding Rossmann-fold domains"/>
    <property type="match status" value="1"/>
</dbReference>
<evidence type="ECO:0000313" key="7">
    <source>
        <dbReference type="Proteomes" id="UP000472270"/>
    </source>
</evidence>
<dbReference type="Gene3D" id="3.40.50.720">
    <property type="entry name" value="NAD(P)-binding Rossmann-like Domain"/>
    <property type="match status" value="1"/>
</dbReference>
<reference evidence="6" key="1">
    <citation type="submission" date="2025-08" db="UniProtKB">
        <authorList>
            <consortium name="Ensembl"/>
        </authorList>
    </citation>
    <scope>IDENTIFICATION</scope>
</reference>
<evidence type="ECO:0000256" key="2">
    <source>
        <dbReference type="ARBA" id="ARBA00023002"/>
    </source>
</evidence>
<comment type="similarity">
    <text evidence="1">Belongs to the 3-beta-HSD family.</text>
</comment>
<dbReference type="Proteomes" id="UP000472270">
    <property type="component" value="Unassembled WGS sequence"/>
</dbReference>
<evidence type="ECO:0000313" key="6">
    <source>
        <dbReference type="Ensembl" id="ENSSRHP00000052481.1"/>
    </source>
</evidence>
<dbReference type="FunFam" id="3.40.50.720:FF:000138">
    <property type="entry name" value="Short-chain dehydrogenase/reductase family 42E member 1"/>
    <property type="match status" value="1"/>
</dbReference>